<accession>A0A8X6MX75</accession>
<dbReference type="AlphaFoldDB" id="A0A8X6MX75"/>
<gene>
    <name evidence="1" type="ORF">NPIL_576751</name>
</gene>
<sequence>MQKPLDTKEILRRKLLNTLAMLSSSANRHRSRRGGHGSVFRTFDMDSILFARRPWRGGGSAKISRKDANQGRVYENGIL</sequence>
<organism evidence="1 2">
    <name type="scientific">Nephila pilipes</name>
    <name type="common">Giant wood spider</name>
    <name type="synonym">Nephila maculata</name>
    <dbReference type="NCBI Taxonomy" id="299642"/>
    <lineage>
        <taxon>Eukaryota</taxon>
        <taxon>Metazoa</taxon>
        <taxon>Ecdysozoa</taxon>
        <taxon>Arthropoda</taxon>
        <taxon>Chelicerata</taxon>
        <taxon>Arachnida</taxon>
        <taxon>Araneae</taxon>
        <taxon>Araneomorphae</taxon>
        <taxon>Entelegynae</taxon>
        <taxon>Araneoidea</taxon>
        <taxon>Nephilidae</taxon>
        <taxon>Nephila</taxon>
    </lineage>
</organism>
<protein>
    <submittedName>
        <fullName evidence="1">Uncharacterized protein</fullName>
    </submittedName>
</protein>
<dbReference type="EMBL" id="BMAW01051778">
    <property type="protein sequence ID" value="GFS82291.1"/>
    <property type="molecule type" value="Genomic_DNA"/>
</dbReference>
<keyword evidence="2" id="KW-1185">Reference proteome</keyword>
<proteinExistence type="predicted"/>
<evidence type="ECO:0000313" key="1">
    <source>
        <dbReference type="EMBL" id="GFS82291.1"/>
    </source>
</evidence>
<dbReference type="Proteomes" id="UP000887013">
    <property type="component" value="Unassembled WGS sequence"/>
</dbReference>
<name>A0A8X6MX75_NEPPI</name>
<evidence type="ECO:0000313" key="2">
    <source>
        <dbReference type="Proteomes" id="UP000887013"/>
    </source>
</evidence>
<reference evidence="1" key="1">
    <citation type="submission" date="2020-08" db="EMBL/GenBank/DDBJ databases">
        <title>Multicomponent nature underlies the extraordinary mechanical properties of spider dragline silk.</title>
        <authorList>
            <person name="Kono N."/>
            <person name="Nakamura H."/>
            <person name="Mori M."/>
            <person name="Yoshida Y."/>
            <person name="Ohtoshi R."/>
            <person name="Malay A.D."/>
            <person name="Moran D.A.P."/>
            <person name="Tomita M."/>
            <person name="Numata K."/>
            <person name="Arakawa K."/>
        </authorList>
    </citation>
    <scope>NUCLEOTIDE SEQUENCE</scope>
</reference>
<comment type="caution">
    <text evidence="1">The sequence shown here is derived from an EMBL/GenBank/DDBJ whole genome shotgun (WGS) entry which is preliminary data.</text>
</comment>